<feature type="compositionally biased region" description="Acidic residues" evidence="1">
    <location>
        <begin position="85"/>
        <end position="103"/>
    </location>
</feature>
<keyword evidence="3" id="KW-1185">Reference proteome</keyword>
<dbReference type="STRING" id="442562.Rumeso_00157"/>
<proteinExistence type="predicted"/>
<reference evidence="2 3" key="1">
    <citation type="submission" date="2013-02" db="EMBL/GenBank/DDBJ databases">
        <authorList>
            <person name="Fiebig A."/>
            <person name="Goeker M."/>
            <person name="Klenk H.-P.P."/>
        </authorList>
    </citation>
    <scope>NUCLEOTIDE SEQUENCE [LARGE SCALE GENOMIC DNA]</scope>
    <source>
        <strain evidence="2 3">DSM 19309</strain>
    </source>
</reference>
<sequence>MLGLLAALSACGDGQPFFDEDSGGGGDGGTNVDTDDDGIMDSEDTDDDNDGILDEDEVDSDKDGLIDDKDRDDDNDGILDTREADSDDDGLIDDLDPDDDNDGTPDRREPDTDDDGLIDDLDPDDDNDGTPDANEVDTDGDGLIDDRDLDDDNDGTPDTSEVDTDGDGRIDDFDQDDDNDGTPDTSEIDSDGDGVIDDLDPDDDNDGVPDVDEVPGGINGDPELPPGTERPTPEESIFRREAPSATGGYVSDVTYNAANDTFEVDNLAFDGDNVYTREDNPAVTTLSDPDGQALYTVYEAATVVPDDLSGNEVSQLQYRAILGRSTTVAANGEPTTQFAIVRTGSFVDYGFGGFVYERNGGVELPTSGQATFAGDYAGMRVMAGAAPGDDLYYVTGEAQVDVDFADFNDGGGVKGQITDRAYTDSEGNAIVVDLPDADLLFDIGPGTVTQNGEMAGGIRSTRVDENGEVVEYEAGNYYAIMAGDNADEIVGIVVVESADPRFDGVTAQETGGFIVYR</sequence>
<dbReference type="SUPFAM" id="SSF103647">
    <property type="entry name" value="TSP type-3 repeat"/>
    <property type="match status" value="1"/>
</dbReference>
<name>A0A017HVX9_9RHOB</name>
<evidence type="ECO:0000256" key="1">
    <source>
        <dbReference type="SAM" id="MobiDB-lite"/>
    </source>
</evidence>
<feature type="compositionally biased region" description="Basic and acidic residues" evidence="1">
    <location>
        <begin position="231"/>
        <end position="242"/>
    </location>
</feature>
<accession>A0A017HVX9</accession>
<dbReference type="GO" id="GO:0005509">
    <property type="term" value="F:calcium ion binding"/>
    <property type="evidence" value="ECO:0007669"/>
    <property type="project" value="InterPro"/>
</dbReference>
<dbReference type="HOGENOM" id="CLU_040167_0_0_5"/>
<evidence type="ECO:0000313" key="3">
    <source>
        <dbReference type="Proteomes" id="UP000019666"/>
    </source>
</evidence>
<feature type="region of interest" description="Disordered" evidence="1">
    <location>
        <begin position="11"/>
        <end position="249"/>
    </location>
</feature>
<dbReference type="Gene3D" id="2.40.160.90">
    <property type="match status" value="1"/>
</dbReference>
<feature type="compositionally biased region" description="Acidic residues" evidence="1">
    <location>
        <begin position="111"/>
        <end position="165"/>
    </location>
</feature>
<evidence type="ECO:0000313" key="2">
    <source>
        <dbReference type="EMBL" id="EYD78328.1"/>
    </source>
</evidence>
<gene>
    <name evidence="2" type="ORF">Rumeso_00157</name>
</gene>
<feature type="compositionally biased region" description="Acidic residues" evidence="1">
    <location>
        <begin position="33"/>
        <end position="60"/>
    </location>
</feature>
<dbReference type="Proteomes" id="UP000019666">
    <property type="component" value="Unassembled WGS sequence"/>
</dbReference>
<comment type="caution">
    <text evidence="2">The sequence shown here is derived from an EMBL/GenBank/DDBJ whole genome shotgun (WGS) entry which is preliminary data.</text>
</comment>
<feature type="compositionally biased region" description="Acidic residues" evidence="1">
    <location>
        <begin position="173"/>
        <end position="213"/>
    </location>
</feature>
<dbReference type="PATRIC" id="fig|442562.3.peg.158"/>
<dbReference type="AlphaFoldDB" id="A0A017HVX9"/>
<dbReference type="InterPro" id="IPR028974">
    <property type="entry name" value="TSP_type-3_rpt"/>
</dbReference>
<protein>
    <submittedName>
        <fullName evidence="2">Uncharacterized protein</fullName>
    </submittedName>
</protein>
<dbReference type="EMBL" id="AOSK01000005">
    <property type="protein sequence ID" value="EYD78328.1"/>
    <property type="molecule type" value="Genomic_DNA"/>
</dbReference>
<organism evidence="2 3">
    <name type="scientific">Rubellimicrobium mesophilum DSM 19309</name>
    <dbReference type="NCBI Taxonomy" id="442562"/>
    <lineage>
        <taxon>Bacteria</taxon>
        <taxon>Pseudomonadati</taxon>
        <taxon>Pseudomonadota</taxon>
        <taxon>Alphaproteobacteria</taxon>
        <taxon>Rhodobacterales</taxon>
        <taxon>Roseobacteraceae</taxon>
        <taxon>Rubellimicrobium</taxon>
    </lineage>
</organism>